<dbReference type="EMBL" id="JAFJZZ010000005">
    <property type="protein sequence ID" value="MBN7773952.1"/>
    <property type="molecule type" value="Genomic_DNA"/>
</dbReference>
<dbReference type="CDD" id="cd00610">
    <property type="entry name" value="OAT_like"/>
    <property type="match status" value="1"/>
</dbReference>
<dbReference type="InterPro" id="IPR015424">
    <property type="entry name" value="PyrdxlP-dep_Trfase"/>
</dbReference>
<comment type="caution">
    <text evidence="4">The sequence shown here is derived from an EMBL/GenBank/DDBJ whole genome shotgun (WGS) entry which is preliminary data.</text>
</comment>
<dbReference type="Gene3D" id="3.90.1150.10">
    <property type="entry name" value="Aspartate Aminotransferase, domain 1"/>
    <property type="match status" value="1"/>
</dbReference>
<evidence type="ECO:0000256" key="3">
    <source>
        <dbReference type="RuleBase" id="RU003560"/>
    </source>
</evidence>
<dbReference type="PANTHER" id="PTHR43094">
    <property type="entry name" value="AMINOTRANSFERASE"/>
    <property type="match status" value="1"/>
</dbReference>
<dbReference type="RefSeq" id="WP_206582791.1">
    <property type="nucleotide sequence ID" value="NZ_JAFJZZ010000005.1"/>
</dbReference>
<sequence>MSDNNKVLNADFFRDYPRINHGKGIYMYSEEGEEIIDGASGPVLVSLGHGIEEIADAMREQAVKLAFAHRDDCVTSILEESCENFYEASEGDMVKTFQVAGGSEANEIAIKLARNYHLVRGNAGKYKVISRWQSYHGSSMGVLSLSGFTKRRKGYEPYLFEHGHIAPCYCYRCWFDQQPESCGLQCAKALENEILAQGPETVSAFIAEPISGMSLCVAEPHSDYFKEIRRICDKYDVLLIMDEVMTGFGRTGKMFAYKHFGIIPDMVSTGKAVSGGYFPLAAVSVTEKVYKGLYDNHGDFTPGYSWSGNPLGAAVQVASYKYLNEHNLVKNCEEMGAYLKEKITEMCEKHPTVGDIRGRGLMVGIELVKDKKTKECFDPSVKYAAQMNAEAINQNMIIESSSGCNRGQSGDALVLSPAFIITKEEVDKIVDRLDRVITNVEERNGFKLEIKCELRLA</sequence>
<keyword evidence="5" id="KW-1185">Reference proteome</keyword>
<dbReference type="Gene3D" id="3.40.640.10">
    <property type="entry name" value="Type I PLP-dependent aspartate aminotransferase-like (Major domain)"/>
    <property type="match status" value="1"/>
</dbReference>
<organism evidence="4 5">
    <name type="scientific">Clostridium aminobutyricum</name>
    <dbReference type="NCBI Taxonomy" id="33953"/>
    <lineage>
        <taxon>Bacteria</taxon>
        <taxon>Bacillati</taxon>
        <taxon>Bacillota</taxon>
        <taxon>Clostridia</taxon>
        <taxon>Eubacteriales</taxon>
        <taxon>Clostridiaceae</taxon>
        <taxon>Clostridium</taxon>
    </lineage>
</organism>
<dbReference type="InterPro" id="IPR015422">
    <property type="entry name" value="PyrdxlP-dep_Trfase_small"/>
</dbReference>
<keyword evidence="4" id="KW-0032">Aminotransferase</keyword>
<dbReference type="SUPFAM" id="SSF53383">
    <property type="entry name" value="PLP-dependent transferases"/>
    <property type="match status" value="1"/>
</dbReference>
<keyword evidence="4" id="KW-0808">Transferase</keyword>
<dbReference type="Proteomes" id="UP000664545">
    <property type="component" value="Unassembled WGS sequence"/>
</dbReference>
<keyword evidence="2 3" id="KW-0663">Pyridoxal phosphate</keyword>
<accession>A0A939IHL9</accession>
<dbReference type="InterPro" id="IPR005814">
    <property type="entry name" value="Aminotrans_3"/>
</dbReference>
<dbReference type="Pfam" id="PF00202">
    <property type="entry name" value="Aminotran_3"/>
    <property type="match status" value="1"/>
</dbReference>
<dbReference type="InterPro" id="IPR015421">
    <property type="entry name" value="PyrdxlP-dep_Trfase_major"/>
</dbReference>
<proteinExistence type="inferred from homology"/>
<reference evidence="4" key="1">
    <citation type="submission" date="2021-02" db="EMBL/GenBank/DDBJ databases">
        <title>Abyssanaerobacter marinus gen.nov., sp., nov, anaerobic bacterium isolated from the Onnuri vent field of Indian Ocean and suggestion of Mogibacteriaceae fam. nov., and proposal of reclassification of ambiguous this family's genus member.</title>
        <authorList>
            <person name="Kim Y.J."/>
            <person name="Yang J.-A."/>
        </authorList>
    </citation>
    <scope>NUCLEOTIDE SEQUENCE</scope>
    <source>
        <strain evidence="4">DSM 2634</strain>
    </source>
</reference>
<comment type="similarity">
    <text evidence="1 3">Belongs to the class-III pyridoxal-phosphate-dependent aminotransferase family.</text>
</comment>
<protein>
    <submittedName>
        <fullName evidence="4">Aminotransferase class III-fold pyridoxal phosphate-dependent enzyme</fullName>
    </submittedName>
</protein>
<dbReference type="GO" id="GO:0008483">
    <property type="term" value="F:transaminase activity"/>
    <property type="evidence" value="ECO:0007669"/>
    <property type="project" value="UniProtKB-KW"/>
</dbReference>
<dbReference type="GO" id="GO:0030170">
    <property type="term" value="F:pyridoxal phosphate binding"/>
    <property type="evidence" value="ECO:0007669"/>
    <property type="project" value="InterPro"/>
</dbReference>
<evidence type="ECO:0000313" key="5">
    <source>
        <dbReference type="Proteomes" id="UP000664545"/>
    </source>
</evidence>
<gene>
    <name evidence="4" type="ORF">JYB65_11315</name>
</gene>
<dbReference type="InterPro" id="IPR049704">
    <property type="entry name" value="Aminotrans_3_PPA_site"/>
</dbReference>
<evidence type="ECO:0000256" key="1">
    <source>
        <dbReference type="ARBA" id="ARBA00008954"/>
    </source>
</evidence>
<evidence type="ECO:0000313" key="4">
    <source>
        <dbReference type="EMBL" id="MBN7773952.1"/>
    </source>
</evidence>
<dbReference type="PANTHER" id="PTHR43094:SF1">
    <property type="entry name" value="AMINOTRANSFERASE CLASS-III"/>
    <property type="match status" value="1"/>
</dbReference>
<evidence type="ECO:0000256" key="2">
    <source>
        <dbReference type="ARBA" id="ARBA00022898"/>
    </source>
</evidence>
<name>A0A939IHL9_CLOAM</name>
<dbReference type="PROSITE" id="PS00600">
    <property type="entry name" value="AA_TRANSFER_CLASS_3"/>
    <property type="match status" value="1"/>
</dbReference>
<dbReference type="AlphaFoldDB" id="A0A939IHL9"/>